<dbReference type="OMA" id="AYEIMKI"/>
<dbReference type="GO" id="GO:0006952">
    <property type="term" value="P:defense response"/>
    <property type="evidence" value="ECO:0007669"/>
    <property type="project" value="UniProtKB-KW"/>
</dbReference>
<evidence type="ECO:0000313" key="5">
    <source>
        <dbReference type="EMBL" id="ERN19077.1"/>
    </source>
</evidence>
<proteinExistence type="predicted"/>
<keyword evidence="6" id="KW-1185">Reference proteome</keyword>
<sequence length="95" mass="11045">MAQVVVAFLLERLNDFIASEAQLLCGVRKDPVWIRDELQRIKVFLQSADKKKARDEKLKDWVRCVREVSYDADDILDGFNIQMKNYSNVVDKIVA</sequence>
<dbReference type="Pfam" id="PF18052">
    <property type="entry name" value="Rx_N"/>
    <property type="match status" value="1"/>
</dbReference>
<dbReference type="CDD" id="cd14798">
    <property type="entry name" value="RX-CC_like"/>
    <property type="match status" value="1"/>
</dbReference>
<dbReference type="AlphaFoldDB" id="U5DCD8"/>
<dbReference type="InterPro" id="IPR041118">
    <property type="entry name" value="Rx_N"/>
</dbReference>
<feature type="domain" description="Disease resistance N-terminal" evidence="4">
    <location>
        <begin position="5"/>
        <end position="84"/>
    </location>
</feature>
<name>U5DCD8_AMBTC</name>
<reference evidence="6" key="1">
    <citation type="journal article" date="2013" name="Science">
        <title>The Amborella genome and the evolution of flowering plants.</title>
        <authorList>
            <consortium name="Amborella Genome Project"/>
        </authorList>
    </citation>
    <scope>NUCLEOTIDE SEQUENCE [LARGE SCALE GENOMIC DNA]</scope>
</reference>
<dbReference type="GO" id="GO:0000166">
    <property type="term" value="F:nucleotide binding"/>
    <property type="evidence" value="ECO:0007669"/>
    <property type="project" value="UniProtKB-KW"/>
</dbReference>
<dbReference type="PANTHER" id="PTHR19338:SF32">
    <property type="entry name" value="OS06G0287500 PROTEIN"/>
    <property type="match status" value="1"/>
</dbReference>
<evidence type="ECO:0000259" key="4">
    <source>
        <dbReference type="Pfam" id="PF18052"/>
    </source>
</evidence>
<dbReference type="eggNOG" id="KOG4658">
    <property type="taxonomic scope" value="Eukaryota"/>
</dbReference>
<dbReference type="PANTHER" id="PTHR19338">
    <property type="entry name" value="TRANSLOCASE OF INNER MITOCHONDRIAL MEMBRANE 13 HOMOLOG"/>
    <property type="match status" value="1"/>
</dbReference>
<keyword evidence="1" id="KW-0677">Repeat</keyword>
<protein>
    <recommendedName>
        <fullName evidence="4">Disease resistance N-terminal domain-containing protein</fullName>
    </recommendedName>
</protein>
<dbReference type="EMBL" id="KI392075">
    <property type="protein sequence ID" value="ERN19077.1"/>
    <property type="molecule type" value="Genomic_DNA"/>
</dbReference>
<keyword evidence="3" id="KW-0611">Plant defense</keyword>
<dbReference type="Proteomes" id="UP000017836">
    <property type="component" value="Unassembled WGS sequence"/>
</dbReference>
<keyword evidence="2" id="KW-0547">Nucleotide-binding</keyword>
<evidence type="ECO:0000313" key="6">
    <source>
        <dbReference type="Proteomes" id="UP000017836"/>
    </source>
</evidence>
<evidence type="ECO:0000256" key="3">
    <source>
        <dbReference type="ARBA" id="ARBA00022821"/>
    </source>
</evidence>
<evidence type="ECO:0000256" key="1">
    <source>
        <dbReference type="ARBA" id="ARBA00022737"/>
    </source>
</evidence>
<dbReference type="Gramene" id="ERN19077">
    <property type="protein sequence ID" value="ERN19077"/>
    <property type="gene ID" value="AMTR_s00061p00111020"/>
</dbReference>
<accession>U5DCD8</accession>
<dbReference type="HOGENOM" id="CLU_000837_29_3_1"/>
<organism evidence="5 6">
    <name type="scientific">Amborella trichopoda</name>
    <dbReference type="NCBI Taxonomy" id="13333"/>
    <lineage>
        <taxon>Eukaryota</taxon>
        <taxon>Viridiplantae</taxon>
        <taxon>Streptophyta</taxon>
        <taxon>Embryophyta</taxon>
        <taxon>Tracheophyta</taxon>
        <taxon>Spermatophyta</taxon>
        <taxon>Magnoliopsida</taxon>
        <taxon>Amborellales</taxon>
        <taxon>Amborellaceae</taxon>
        <taxon>Amborella</taxon>
    </lineage>
</organism>
<evidence type="ECO:0000256" key="2">
    <source>
        <dbReference type="ARBA" id="ARBA00022741"/>
    </source>
</evidence>
<dbReference type="Gene3D" id="1.20.5.4130">
    <property type="match status" value="1"/>
</dbReference>
<gene>
    <name evidence="5" type="ORF">AMTR_s00061p00111020</name>
</gene>
<dbReference type="InterPro" id="IPR038005">
    <property type="entry name" value="RX-like_CC"/>
</dbReference>